<keyword evidence="3" id="KW-0274">FAD</keyword>
<keyword evidence="7" id="KW-1185">Reference proteome</keyword>
<evidence type="ECO:0000256" key="4">
    <source>
        <dbReference type="ARBA" id="ARBA00023002"/>
    </source>
</evidence>
<gene>
    <name evidence="6" type="ORF">GCM10022236_15260</name>
</gene>
<dbReference type="PRINTS" id="PR00420">
    <property type="entry name" value="RNGMNOXGNASE"/>
</dbReference>
<evidence type="ECO:0000313" key="6">
    <source>
        <dbReference type="EMBL" id="GAA3614303.1"/>
    </source>
</evidence>
<dbReference type="SUPFAM" id="SSF51905">
    <property type="entry name" value="FAD/NAD(P)-binding domain"/>
    <property type="match status" value="1"/>
</dbReference>
<name>A0ABP6ZN83_9ACTN</name>
<dbReference type="PANTHER" id="PTHR46496:SF1">
    <property type="entry name" value="ZEAXANTHIN EPOXIDASE, CHLOROPLASTIC"/>
    <property type="match status" value="1"/>
</dbReference>
<dbReference type="EMBL" id="BAABAB010000010">
    <property type="protein sequence ID" value="GAA3614303.1"/>
    <property type="molecule type" value="Genomic_DNA"/>
</dbReference>
<accession>A0ABP6ZN83</accession>
<dbReference type="Pfam" id="PF13450">
    <property type="entry name" value="NAD_binding_8"/>
    <property type="match status" value="1"/>
</dbReference>
<dbReference type="Gene3D" id="3.50.50.60">
    <property type="entry name" value="FAD/NAD(P)-binding domain"/>
    <property type="match status" value="1"/>
</dbReference>
<protein>
    <submittedName>
        <fullName evidence="6">FAD-dependent oxidoreductase</fullName>
    </submittedName>
</protein>
<dbReference type="Pfam" id="PF01494">
    <property type="entry name" value="FAD_binding_3"/>
    <property type="match status" value="1"/>
</dbReference>
<dbReference type="Proteomes" id="UP001501490">
    <property type="component" value="Unassembled WGS sequence"/>
</dbReference>
<keyword evidence="2" id="KW-0285">Flavoprotein</keyword>
<comment type="cofactor">
    <cofactor evidence="1">
        <name>FAD</name>
        <dbReference type="ChEBI" id="CHEBI:57692"/>
    </cofactor>
</comment>
<evidence type="ECO:0000256" key="3">
    <source>
        <dbReference type="ARBA" id="ARBA00022827"/>
    </source>
</evidence>
<dbReference type="InterPro" id="IPR002938">
    <property type="entry name" value="FAD-bd"/>
</dbReference>
<keyword evidence="4" id="KW-0560">Oxidoreductase</keyword>
<feature type="domain" description="FAD-binding" evidence="5">
    <location>
        <begin position="122"/>
        <end position="316"/>
    </location>
</feature>
<evidence type="ECO:0000313" key="7">
    <source>
        <dbReference type="Proteomes" id="UP001501490"/>
    </source>
</evidence>
<organism evidence="6 7">
    <name type="scientific">Microlunatus ginsengisoli</name>
    <dbReference type="NCBI Taxonomy" id="363863"/>
    <lineage>
        <taxon>Bacteria</taxon>
        <taxon>Bacillati</taxon>
        <taxon>Actinomycetota</taxon>
        <taxon>Actinomycetes</taxon>
        <taxon>Propionibacteriales</taxon>
        <taxon>Propionibacteriaceae</taxon>
        <taxon>Microlunatus</taxon>
    </lineage>
</organism>
<evidence type="ECO:0000259" key="5">
    <source>
        <dbReference type="Pfam" id="PF01494"/>
    </source>
</evidence>
<comment type="caution">
    <text evidence="6">The sequence shown here is derived from an EMBL/GenBank/DDBJ whole genome shotgun (WGS) entry which is preliminary data.</text>
</comment>
<sequence length="355" mass="37203">MTRRIAVIGGGIAGLAVAAALDRRRFEVTVYEAAPERATGGSALGMWPAARRALARIDALGAVAAGGWRIRGGAVRDLNGRVLFRAGGLDLLMVERSVLLAALEAALPASVRRVFARVAEPQWLDADVVIGADGVRSAVRPLVRGEAGGAGSGAERRPTRWLALRGLAEEAPDPEVIGEYWGAGRLFGIAPIGADRTYWFSCHESELGEPLDPADALAEARLAFPDAAPAVRERLDAADERTLANRLWVAPPMRRYVNGRYVVVGDAAHAMVPNLGRGACEALVDGVSLATALNAGGHTSIGGLSAWQARRVPSTQAARIASAMMMRLAVSGRIGSARTAMSAALSRVGPSRADR</sequence>
<proteinExistence type="predicted"/>
<dbReference type="RefSeq" id="WP_344803021.1">
    <property type="nucleotide sequence ID" value="NZ_BAABAB010000010.1"/>
</dbReference>
<reference evidence="7" key="1">
    <citation type="journal article" date="2019" name="Int. J. Syst. Evol. Microbiol.">
        <title>The Global Catalogue of Microorganisms (GCM) 10K type strain sequencing project: providing services to taxonomists for standard genome sequencing and annotation.</title>
        <authorList>
            <consortium name="The Broad Institute Genomics Platform"/>
            <consortium name="The Broad Institute Genome Sequencing Center for Infectious Disease"/>
            <person name="Wu L."/>
            <person name="Ma J."/>
        </authorList>
    </citation>
    <scope>NUCLEOTIDE SEQUENCE [LARGE SCALE GENOMIC DNA]</scope>
    <source>
        <strain evidence="7">JCM 16929</strain>
    </source>
</reference>
<evidence type="ECO:0000256" key="2">
    <source>
        <dbReference type="ARBA" id="ARBA00022630"/>
    </source>
</evidence>
<evidence type="ECO:0000256" key="1">
    <source>
        <dbReference type="ARBA" id="ARBA00001974"/>
    </source>
</evidence>
<dbReference type="PANTHER" id="PTHR46496">
    <property type="match status" value="1"/>
</dbReference>
<dbReference type="InterPro" id="IPR036188">
    <property type="entry name" value="FAD/NAD-bd_sf"/>
</dbReference>